<dbReference type="EMBL" id="CP023777">
    <property type="protein sequence ID" value="ATL46987.1"/>
    <property type="molecule type" value="Genomic_DNA"/>
</dbReference>
<comment type="subcellular location">
    <subcellularLocation>
        <location evidence="1">Membrane</location>
        <topology evidence="1">Multi-pass membrane protein</topology>
    </subcellularLocation>
</comment>
<keyword evidence="7" id="KW-1185">Reference proteome</keyword>
<keyword evidence="2 5" id="KW-0812">Transmembrane</keyword>
<organism evidence="6 7">
    <name type="scientific">Chitinophaga caeni</name>
    <dbReference type="NCBI Taxonomy" id="2029983"/>
    <lineage>
        <taxon>Bacteria</taxon>
        <taxon>Pseudomonadati</taxon>
        <taxon>Bacteroidota</taxon>
        <taxon>Chitinophagia</taxon>
        <taxon>Chitinophagales</taxon>
        <taxon>Chitinophagaceae</taxon>
        <taxon>Chitinophaga</taxon>
    </lineage>
</organism>
<gene>
    <name evidence="6" type="ORF">COR50_07205</name>
</gene>
<name>A0A291QST7_9BACT</name>
<evidence type="ECO:0000256" key="5">
    <source>
        <dbReference type="SAM" id="Phobius"/>
    </source>
</evidence>
<dbReference type="RefSeq" id="WP_098193372.1">
    <property type="nucleotide sequence ID" value="NZ_CP023777.1"/>
</dbReference>
<evidence type="ECO:0000313" key="6">
    <source>
        <dbReference type="EMBL" id="ATL46987.1"/>
    </source>
</evidence>
<evidence type="ECO:0000256" key="4">
    <source>
        <dbReference type="ARBA" id="ARBA00023136"/>
    </source>
</evidence>
<feature type="transmembrane region" description="Helical" evidence="5">
    <location>
        <begin position="76"/>
        <end position="94"/>
    </location>
</feature>
<protein>
    <submittedName>
        <fullName evidence="6">DoxX family protein</fullName>
    </submittedName>
</protein>
<reference evidence="6 7" key="1">
    <citation type="submission" date="2017-10" db="EMBL/GenBank/DDBJ databases">
        <title>Paenichitinophaga pekingensis gen. nov., sp. nov., isolated from activated sludge.</title>
        <authorList>
            <person name="Jin D."/>
            <person name="Kong X."/>
            <person name="Deng Y."/>
            <person name="Bai Z."/>
        </authorList>
    </citation>
    <scope>NUCLEOTIDE SEQUENCE [LARGE SCALE GENOMIC DNA]</scope>
    <source>
        <strain evidence="6 7">13</strain>
    </source>
</reference>
<feature type="transmembrane region" description="Helical" evidence="5">
    <location>
        <begin position="100"/>
        <end position="118"/>
    </location>
</feature>
<keyword evidence="3 5" id="KW-1133">Transmembrane helix</keyword>
<feature type="transmembrane region" description="Helical" evidence="5">
    <location>
        <begin position="7"/>
        <end position="26"/>
    </location>
</feature>
<dbReference type="KEGG" id="cbae:COR50_07205"/>
<dbReference type="GO" id="GO:0016020">
    <property type="term" value="C:membrane"/>
    <property type="evidence" value="ECO:0007669"/>
    <property type="project" value="UniProtKB-SubCell"/>
</dbReference>
<evidence type="ECO:0000313" key="7">
    <source>
        <dbReference type="Proteomes" id="UP000220133"/>
    </source>
</evidence>
<dbReference type="OrthoDB" id="4732370at2"/>
<evidence type="ECO:0000256" key="1">
    <source>
        <dbReference type="ARBA" id="ARBA00004141"/>
    </source>
</evidence>
<keyword evidence="4 5" id="KW-0472">Membrane</keyword>
<proteinExistence type="predicted"/>
<dbReference type="Proteomes" id="UP000220133">
    <property type="component" value="Chromosome"/>
</dbReference>
<sequence length="131" mass="14458">MNKTSYLLLRLGVALSMFGHGLVRLPKLNAFSGWMMKSFEQSWMPAPAVQAFSYALPIAEFIVGLLLVLGLFTRQALVAGAIVMLLLIFGTTVVENWEALPAQLVHLAFFAVLLHFLSSNSFAMDIKRNVS</sequence>
<dbReference type="AlphaFoldDB" id="A0A291QST7"/>
<evidence type="ECO:0000256" key="2">
    <source>
        <dbReference type="ARBA" id="ARBA00022692"/>
    </source>
</evidence>
<dbReference type="Pfam" id="PF07681">
    <property type="entry name" value="DoxX"/>
    <property type="match status" value="1"/>
</dbReference>
<accession>A0A291QST7</accession>
<evidence type="ECO:0000256" key="3">
    <source>
        <dbReference type="ARBA" id="ARBA00022989"/>
    </source>
</evidence>
<feature type="transmembrane region" description="Helical" evidence="5">
    <location>
        <begin position="46"/>
        <end position="69"/>
    </location>
</feature>
<dbReference type="InterPro" id="IPR032808">
    <property type="entry name" value="DoxX"/>
</dbReference>